<dbReference type="RefSeq" id="WP_157355712.1">
    <property type="nucleotide sequence ID" value="NZ_CYZU01000069.1"/>
</dbReference>
<protein>
    <submittedName>
        <fullName evidence="1">Uncharacterized protein</fullName>
    </submittedName>
</protein>
<gene>
    <name evidence="1" type="ORF">ERS852491_04618</name>
</gene>
<dbReference type="EMBL" id="CYZU01000069">
    <property type="protein sequence ID" value="CUP23575.1"/>
    <property type="molecule type" value="Genomic_DNA"/>
</dbReference>
<accession>A0A174LP94</accession>
<evidence type="ECO:0000313" key="1">
    <source>
        <dbReference type="EMBL" id="CUP23575.1"/>
    </source>
</evidence>
<sequence>MGDVGYKWEAWIMDGRCRQLTGGVDYGWEMQATDGRCALLLGRLWYQH</sequence>
<organism evidence="1 2">
    <name type="scientific">Faecalicatena contorta</name>
    <dbReference type="NCBI Taxonomy" id="39482"/>
    <lineage>
        <taxon>Bacteria</taxon>
        <taxon>Bacillati</taxon>
        <taxon>Bacillota</taxon>
        <taxon>Clostridia</taxon>
        <taxon>Lachnospirales</taxon>
        <taxon>Lachnospiraceae</taxon>
        <taxon>Faecalicatena</taxon>
    </lineage>
</organism>
<proteinExistence type="predicted"/>
<reference evidence="1 2" key="1">
    <citation type="submission" date="2015-09" db="EMBL/GenBank/DDBJ databases">
        <authorList>
            <consortium name="Pathogen Informatics"/>
        </authorList>
    </citation>
    <scope>NUCLEOTIDE SEQUENCE [LARGE SCALE GENOMIC DNA]</scope>
    <source>
        <strain evidence="1 2">2789STDY5834876</strain>
    </source>
</reference>
<dbReference type="AlphaFoldDB" id="A0A174LP94"/>
<dbReference type="Proteomes" id="UP000095544">
    <property type="component" value="Unassembled WGS sequence"/>
</dbReference>
<name>A0A174LP94_9FIRM</name>
<evidence type="ECO:0000313" key="2">
    <source>
        <dbReference type="Proteomes" id="UP000095544"/>
    </source>
</evidence>